<keyword evidence="4" id="KW-1185">Reference proteome</keyword>
<evidence type="ECO:0000313" key="4">
    <source>
        <dbReference type="Proteomes" id="UP001149813"/>
    </source>
</evidence>
<name>A0A9W8CT13_9FUNG</name>
<feature type="compositionally biased region" description="Basic and acidic residues" evidence="1">
    <location>
        <begin position="675"/>
        <end position="690"/>
    </location>
</feature>
<dbReference type="Proteomes" id="UP001149813">
    <property type="component" value="Unassembled WGS sequence"/>
</dbReference>
<dbReference type="PROSITE" id="PS50011">
    <property type="entry name" value="PROTEIN_KINASE_DOM"/>
    <property type="match status" value="1"/>
</dbReference>
<dbReference type="InterPro" id="IPR000719">
    <property type="entry name" value="Prot_kinase_dom"/>
</dbReference>
<accession>A0A9W8CT13</accession>
<evidence type="ECO:0000256" key="1">
    <source>
        <dbReference type="SAM" id="MobiDB-lite"/>
    </source>
</evidence>
<dbReference type="Pfam" id="PF17667">
    <property type="entry name" value="Pkinase_fungal"/>
    <property type="match status" value="2"/>
</dbReference>
<feature type="compositionally biased region" description="Basic and acidic residues" evidence="1">
    <location>
        <begin position="39"/>
        <end position="60"/>
    </location>
</feature>
<dbReference type="PANTHER" id="PTHR11909">
    <property type="entry name" value="CASEIN KINASE-RELATED"/>
    <property type="match status" value="1"/>
</dbReference>
<feature type="compositionally biased region" description="Polar residues" evidence="1">
    <location>
        <begin position="1"/>
        <end position="35"/>
    </location>
</feature>
<dbReference type="Gene3D" id="1.10.510.10">
    <property type="entry name" value="Transferase(Phosphotransferase) domain 1"/>
    <property type="match status" value="1"/>
</dbReference>
<dbReference type="AlphaFoldDB" id="A0A9W8CT13"/>
<feature type="region of interest" description="Disordered" evidence="1">
    <location>
        <begin position="603"/>
        <end position="630"/>
    </location>
</feature>
<dbReference type="EMBL" id="JANBOJ010000098">
    <property type="protein sequence ID" value="KAJ1722713.1"/>
    <property type="molecule type" value="Genomic_DNA"/>
</dbReference>
<reference evidence="3" key="1">
    <citation type="submission" date="2022-07" db="EMBL/GenBank/DDBJ databases">
        <title>Phylogenomic reconstructions and comparative analyses of Kickxellomycotina fungi.</title>
        <authorList>
            <person name="Reynolds N.K."/>
            <person name="Stajich J.E."/>
            <person name="Barry K."/>
            <person name="Grigoriev I.V."/>
            <person name="Crous P."/>
            <person name="Smith M.E."/>
        </authorList>
    </citation>
    <scope>NUCLEOTIDE SEQUENCE</scope>
    <source>
        <strain evidence="3">NBRC 32514</strain>
    </source>
</reference>
<evidence type="ECO:0000313" key="3">
    <source>
        <dbReference type="EMBL" id="KAJ1722713.1"/>
    </source>
</evidence>
<proteinExistence type="predicted"/>
<sequence>MNSDTPSKGSSNMPQQMLTDTHHTGASSVVAQYNATPLVERRRPQFDSESKEDPAAKERVAGTHAKPDYVLYYKGYERRDFRSAHIIIEAKLAQFDDDLPVEVLGQMAYYARCVWETQFTRTFVPVVLLHGTKVDLCLFARSGYSRVPLGQFMMDAKNPDDTDKDTIAASIRKLWFFLVQPSEKFGHFVNVSSIACSLRFNGAKSHATVIRANSYEYEDDSTVTVTGRIDRKMEVSRRAAYLLKVRYQSKDAVLKLSWIPVNRQPEGVLYDLLSGGNHKVDCIPTVFNSGILAPNFLGYRLEFILMEYCGKPLIDDYKGKGKARSEEKHLLTCAENVIQKVTACLLQARRAGVYHRDISAGNITLRGQDVFLIDWGYGKAIPDALDSSQKDKVNKDWGIDISQLTANEDARDGVTGTIYYMSIRVLMGHPNRSILDDIESLLYVVLDAISYIGSGHSGFGKLGLKLVPNRSHAIMKVGCMLDRVDYREYFGITKCSNQVCDLLDLLHAIVFSQNGTFIGNKLMKSEVDIREENKRLLCRLLGEELYTRSTGLEAGSECDPDSYSMSALPQHPSAVGDYQVIEQEITSTALVTTARIVETSVFASRSSVPRPPINKQSQSRSGMSDPQVSASLLRQPSASLLPRLDAMNIHTSNSSAGGSFKRKSESISPDDQDSDSSKTPEGRKAQKLDENTNPGRGSDL</sequence>
<feature type="region of interest" description="Disordered" evidence="1">
    <location>
        <begin position="649"/>
        <end position="700"/>
    </location>
</feature>
<protein>
    <recommendedName>
        <fullName evidence="2">Protein kinase domain-containing protein</fullName>
    </recommendedName>
</protein>
<organism evidence="3 4">
    <name type="scientific">Coemansia erecta</name>
    <dbReference type="NCBI Taxonomy" id="147472"/>
    <lineage>
        <taxon>Eukaryota</taxon>
        <taxon>Fungi</taxon>
        <taxon>Fungi incertae sedis</taxon>
        <taxon>Zoopagomycota</taxon>
        <taxon>Kickxellomycotina</taxon>
        <taxon>Kickxellomycetes</taxon>
        <taxon>Kickxellales</taxon>
        <taxon>Kickxellaceae</taxon>
        <taxon>Coemansia</taxon>
    </lineage>
</organism>
<dbReference type="InterPro" id="IPR040976">
    <property type="entry name" value="Pkinase_fungal"/>
</dbReference>
<feature type="region of interest" description="Disordered" evidence="1">
    <location>
        <begin position="1"/>
        <end position="60"/>
    </location>
</feature>
<dbReference type="GO" id="GO:0004672">
    <property type="term" value="F:protein kinase activity"/>
    <property type="evidence" value="ECO:0007669"/>
    <property type="project" value="InterPro"/>
</dbReference>
<gene>
    <name evidence="3" type="ORF">LPJ53_002886</name>
</gene>
<feature type="compositionally biased region" description="Polar residues" evidence="1">
    <location>
        <begin position="614"/>
        <end position="630"/>
    </location>
</feature>
<dbReference type="GO" id="GO:0005524">
    <property type="term" value="F:ATP binding"/>
    <property type="evidence" value="ECO:0007669"/>
    <property type="project" value="InterPro"/>
</dbReference>
<evidence type="ECO:0000259" key="2">
    <source>
        <dbReference type="PROSITE" id="PS50011"/>
    </source>
</evidence>
<dbReference type="OrthoDB" id="5592585at2759"/>
<feature type="compositionally biased region" description="Polar residues" evidence="1">
    <location>
        <begin position="691"/>
        <end position="700"/>
    </location>
</feature>
<dbReference type="InterPro" id="IPR050235">
    <property type="entry name" value="CK1_Ser-Thr_kinase"/>
</dbReference>
<dbReference type="SUPFAM" id="SSF56112">
    <property type="entry name" value="Protein kinase-like (PK-like)"/>
    <property type="match status" value="1"/>
</dbReference>
<comment type="caution">
    <text evidence="3">The sequence shown here is derived from an EMBL/GenBank/DDBJ whole genome shotgun (WGS) entry which is preliminary data.</text>
</comment>
<feature type="domain" description="Protein kinase" evidence="2">
    <location>
        <begin position="195"/>
        <end position="574"/>
    </location>
</feature>
<dbReference type="InterPro" id="IPR011009">
    <property type="entry name" value="Kinase-like_dom_sf"/>
</dbReference>